<protein>
    <submittedName>
        <fullName evidence="1">Uncharacterized protein</fullName>
    </submittedName>
</protein>
<organism evidence="1 2">
    <name type="scientific">Ixodes persulcatus</name>
    <name type="common">Taiga tick</name>
    <dbReference type="NCBI Taxonomy" id="34615"/>
    <lineage>
        <taxon>Eukaryota</taxon>
        <taxon>Metazoa</taxon>
        <taxon>Ecdysozoa</taxon>
        <taxon>Arthropoda</taxon>
        <taxon>Chelicerata</taxon>
        <taxon>Arachnida</taxon>
        <taxon>Acari</taxon>
        <taxon>Parasitiformes</taxon>
        <taxon>Ixodida</taxon>
        <taxon>Ixodoidea</taxon>
        <taxon>Ixodidae</taxon>
        <taxon>Ixodinae</taxon>
        <taxon>Ixodes</taxon>
    </lineage>
</organism>
<evidence type="ECO:0000313" key="2">
    <source>
        <dbReference type="Proteomes" id="UP000805193"/>
    </source>
</evidence>
<evidence type="ECO:0000313" key="1">
    <source>
        <dbReference type="EMBL" id="KAG0427192.1"/>
    </source>
</evidence>
<name>A0AC60Q116_IXOPE</name>
<dbReference type="EMBL" id="JABSTQ010009650">
    <property type="protein sequence ID" value="KAG0427192.1"/>
    <property type="molecule type" value="Genomic_DNA"/>
</dbReference>
<comment type="caution">
    <text evidence="1">The sequence shown here is derived from an EMBL/GenBank/DDBJ whole genome shotgun (WGS) entry which is preliminary data.</text>
</comment>
<dbReference type="Proteomes" id="UP000805193">
    <property type="component" value="Unassembled WGS sequence"/>
</dbReference>
<keyword evidence="2" id="KW-1185">Reference proteome</keyword>
<reference evidence="1 2" key="1">
    <citation type="journal article" date="2020" name="Cell">
        <title>Large-Scale Comparative Analyses of Tick Genomes Elucidate Their Genetic Diversity and Vector Capacities.</title>
        <authorList>
            <consortium name="Tick Genome and Microbiome Consortium (TIGMIC)"/>
            <person name="Jia N."/>
            <person name="Wang J."/>
            <person name="Shi W."/>
            <person name="Du L."/>
            <person name="Sun Y."/>
            <person name="Zhan W."/>
            <person name="Jiang J.F."/>
            <person name="Wang Q."/>
            <person name="Zhang B."/>
            <person name="Ji P."/>
            <person name="Bell-Sakyi L."/>
            <person name="Cui X.M."/>
            <person name="Yuan T.T."/>
            <person name="Jiang B.G."/>
            <person name="Yang W.F."/>
            <person name="Lam T.T."/>
            <person name="Chang Q.C."/>
            <person name="Ding S.J."/>
            <person name="Wang X.J."/>
            <person name="Zhu J.G."/>
            <person name="Ruan X.D."/>
            <person name="Zhao L."/>
            <person name="Wei J.T."/>
            <person name="Ye R.Z."/>
            <person name="Que T.C."/>
            <person name="Du C.H."/>
            <person name="Zhou Y.H."/>
            <person name="Cheng J.X."/>
            <person name="Dai P.F."/>
            <person name="Guo W.B."/>
            <person name="Han X.H."/>
            <person name="Huang E.J."/>
            <person name="Li L.F."/>
            <person name="Wei W."/>
            <person name="Gao Y.C."/>
            <person name="Liu J.Z."/>
            <person name="Shao H.Z."/>
            <person name="Wang X."/>
            <person name="Wang C.C."/>
            <person name="Yang T.C."/>
            <person name="Huo Q.B."/>
            <person name="Li W."/>
            <person name="Chen H.Y."/>
            <person name="Chen S.E."/>
            <person name="Zhou L.G."/>
            <person name="Ni X.B."/>
            <person name="Tian J.H."/>
            <person name="Sheng Y."/>
            <person name="Liu T."/>
            <person name="Pan Y.S."/>
            <person name="Xia L.Y."/>
            <person name="Li J."/>
            <person name="Zhao F."/>
            <person name="Cao W.C."/>
        </authorList>
    </citation>
    <scope>NUCLEOTIDE SEQUENCE [LARGE SCALE GENOMIC DNA]</scope>
    <source>
        <strain evidence="1">Iper-2018</strain>
    </source>
</reference>
<sequence length="406" mass="45067">MATLEGVRESASHRIPHETLYGYCWCRAPVGLVQSLKSTCCDVLVRDARSLCRLLPSVPDCFATPLLARAVEDGRDRAAQLLVSVWPGDELDLQAVLGTACPLGQHPGRLAAVAAIVRFFVEMALGGEVAARLRRLDVTGFQCGRELIEFIVRKMKVYSKRRPVDGGGRSLRCDFLVGEESTFGVFCAMLKHDRRALRIDVANLEVEGIGESKLTELLDMLETDLLVGLSVAYNSLQNEGLLHICERLRRLRGLVALDVSSNGVRRGDVHHYDSLADTIRTLPQLRRLSLKSCRIGGYLNTLLSRCYRQLDHLDLSACGLRRQDVRVLEGFENLERLALSDNNLSGLIPELAAVLQTLGRLRVVLLSNCDPELLVPVPSNPSPRYFEAVKRIEATSPRLRIHTDLV</sequence>
<proteinExistence type="predicted"/>
<gene>
    <name evidence="1" type="ORF">HPB47_025699</name>
</gene>
<accession>A0AC60Q116</accession>